<keyword evidence="1" id="KW-0175">Coiled coil</keyword>
<name>A0A5Q2RI83_9ACTN</name>
<dbReference type="EMBL" id="CP045851">
    <property type="protein sequence ID" value="QGG95513.1"/>
    <property type="molecule type" value="Genomic_DNA"/>
</dbReference>
<gene>
    <name evidence="2" type="ORF">GH723_10620</name>
</gene>
<organism evidence="2 3">
    <name type="scientific">Actinomarinicola tropica</name>
    <dbReference type="NCBI Taxonomy" id="2789776"/>
    <lineage>
        <taxon>Bacteria</taxon>
        <taxon>Bacillati</taxon>
        <taxon>Actinomycetota</taxon>
        <taxon>Acidimicrobiia</taxon>
        <taxon>Acidimicrobiales</taxon>
        <taxon>Iamiaceae</taxon>
        <taxon>Actinomarinicola</taxon>
    </lineage>
</organism>
<proteinExistence type="predicted"/>
<feature type="coiled-coil region" evidence="1">
    <location>
        <begin position="15"/>
        <end position="61"/>
    </location>
</feature>
<evidence type="ECO:0000313" key="2">
    <source>
        <dbReference type="EMBL" id="QGG95513.1"/>
    </source>
</evidence>
<evidence type="ECO:0000313" key="3">
    <source>
        <dbReference type="Proteomes" id="UP000334019"/>
    </source>
</evidence>
<evidence type="ECO:0000256" key="1">
    <source>
        <dbReference type="SAM" id="Coils"/>
    </source>
</evidence>
<protein>
    <submittedName>
        <fullName evidence="2">Uncharacterized protein</fullName>
    </submittedName>
</protein>
<accession>A0A5Q2RI83</accession>
<reference evidence="2 3" key="1">
    <citation type="submission" date="2019-11" db="EMBL/GenBank/DDBJ databases">
        <authorList>
            <person name="He Y."/>
        </authorList>
    </citation>
    <scope>NUCLEOTIDE SEQUENCE [LARGE SCALE GENOMIC DNA]</scope>
    <source>
        <strain evidence="2 3">SCSIO 58843</strain>
    </source>
</reference>
<dbReference type="KEGG" id="atq:GH723_10620"/>
<keyword evidence="3" id="KW-1185">Reference proteome</keyword>
<dbReference type="AlphaFoldDB" id="A0A5Q2RI83"/>
<dbReference type="Proteomes" id="UP000334019">
    <property type="component" value="Chromosome"/>
</dbReference>
<sequence>MDDPRSQLTSALTTLDELTQRLVEVADAHRDTEREDITFDLDEVERSLRGATRRLQRLVRRLD</sequence>
<dbReference type="RefSeq" id="WP_153759620.1">
    <property type="nucleotide sequence ID" value="NZ_CP045851.1"/>
</dbReference>